<proteinExistence type="predicted"/>
<sequence length="83" mass="9727">ITTTKSLEFCINYLALFINLDLKFHHITTSRCSYKTCSNMFIILIQGTNISGIFVINSNINKRTVRETYAIKGWDWNYDKIEK</sequence>
<name>A0A195BX18_9HYME</name>
<dbReference type="AlphaFoldDB" id="A0A195BX18"/>
<organism evidence="1 2">
    <name type="scientific">Atta colombica</name>
    <dbReference type="NCBI Taxonomy" id="520822"/>
    <lineage>
        <taxon>Eukaryota</taxon>
        <taxon>Metazoa</taxon>
        <taxon>Ecdysozoa</taxon>
        <taxon>Arthropoda</taxon>
        <taxon>Hexapoda</taxon>
        <taxon>Insecta</taxon>
        <taxon>Pterygota</taxon>
        <taxon>Neoptera</taxon>
        <taxon>Endopterygota</taxon>
        <taxon>Hymenoptera</taxon>
        <taxon>Apocrita</taxon>
        <taxon>Aculeata</taxon>
        <taxon>Formicoidea</taxon>
        <taxon>Formicidae</taxon>
        <taxon>Myrmicinae</taxon>
        <taxon>Atta</taxon>
    </lineage>
</organism>
<evidence type="ECO:0000313" key="2">
    <source>
        <dbReference type="Proteomes" id="UP000078540"/>
    </source>
</evidence>
<evidence type="ECO:0000313" key="1">
    <source>
        <dbReference type="EMBL" id="KYM93179.1"/>
    </source>
</evidence>
<dbReference type="EMBL" id="KQ976394">
    <property type="protein sequence ID" value="KYM93179.1"/>
    <property type="molecule type" value="Genomic_DNA"/>
</dbReference>
<gene>
    <name evidence="1" type="ORF">ALC53_00115</name>
</gene>
<keyword evidence="2" id="KW-1185">Reference proteome</keyword>
<feature type="non-terminal residue" evidence="1">
    <location>
        <position position="1"/>
    </location>
</feature>
<accession>A0A195BX18</accession>
<dbReference type="Proteomes" id="UP000078540">
    <property type="component" value="Unassembled WGS sequence"/>
</dbReference>
<reference evidence="1 2" key="1">
    <citation type="submission" date="2015-09" db="EMBL/GenBank/DDBJ databases">
        <title>Atta colombica WGS genome.</title>
        <authorList>
            <person name="Nygaard S."/>
            <person name="Hu H."/>
            <person name="Boomsma J."/>
            <person name="Zhang G."/>
        </authorList>
    </citation>
    <scope>NUCLEOTIDE SEQUENCE [LARGE SCALE GENOMIC DNA]</scope>
    <source>
        <strain evidence="1">Treedump-2</strain>
        <tissue evidence="1">Whole body</tissue>
    </source>
</reference>
<protein>
    <submittedName>
        <fullName evidence="1">Uncharacterized protein</fullName>
    </submittedName>
</protein>